<evidence type="ECO:0000313" key="3">
    <source>
        <dbReference type="Proteomes" id="UP000317648"/>
    </source>
</evidence>
<dbReference type="InterPro" id="IPR000608">
    <property type="entry name" value="UBC"/>
</dbReference>
<keyword evidence="3" id="KW-1185">Reference proteome</keyword>
<dbReference type="PROSITE" id="PS50127">
    <property type="entry name" value="UBC_2"/>
    <property type="match status" value="1"/>
</dbReference>
<dbReference type="EMBL" id="CP036433">
    <property type="protein sequence ID" value="QDU93029.1"/>
    <property type="molecule type" value="Genomic_DNA"/>
</dbReference>
<proteinExistence type="predicted"/>
<gene>
    <name evidence="2" type="ORF">Pla8534_08040</name>
</gene>
<dbReference type="Gene3D" id="3.10.110.10">
    <property type="entry name" value="Ubiquitin Conjugating Enzyme"/>
    <property type="match status" value="1"/>
</dbReference>
<dbReference type="AlphaFoldDB" id="A0A518DMG6"/>
<dbReference type="Gene3D" id="2.20.28.30">
    <property type="entry name" value="RNA polymerase ii, chain L"/>
    <property type="match status" value="1"/>
</dbReference>
<dbReference type="Proteomes" id="UP000317648">
    <property type="component" value="Chromosome"/>
</dbReference>
<dbReference type="InterPro" id="IPR016135">
    <property type="entry name" value="UBQ-conjugating_enzyme/RWD"/>
</dbReference>
<dbReference type="SUPFAM" id="SSF54495">
    <property type="entry name" value="UBC-like"/>
    <property type="match status" value="1"/>
</dbReference>
<dbReference type="Pfam" id="PF00179">
    <property type="entry name" value="UQ_con"/>
    <property type="match status" value="1"/>
</dbReference>
<name>A0A518DMG6_9BACT</name>
<evidence type="ECO:0000313" key="2">
    <source>
        <dbReference type="EMBL" id="QDU93029.1"/>
    </source>
</evidence>
<dbReference type="CDD" id="cd00195">
    <property type="entry name" value="UBCc_UEV"/>
    <property type="match status" value="1"/>
</dbReference>
<dbReference type="RefSeq" id="WP_197442988.1">
    <property type="nucleotide sequence ID" value="NZ_CP036433.1"/>
</dbReference>
<dbReference type="KEGG" id="lcre:Pla8534_08040"/>
<evidence type="ECO:0000259" key="1">
    <source>
        <dbReference type="PROSITE" id="PS50127"/>
    </source>
</evidence>
<organism evidence="2 3">
    <name type="scientific">Lignipirellula cremea</name>
    <dbReference type="NCBI Taxonomy" id="2528010"/>
    <lineage>
        <taxon>Bacteria</taxon>
        <taxon>Pseudomonadati</taxon>
        <taxon>Planctomycetota</taxon>
        <taxon>Planctomycetia</taxon>
        <taxon>Pirellulales</taxon>
        <taxon>Pirellulaceae</taxon>
        <taxon>Lignipirellula</taxon>
    </lineage>
</organism>
<feature type="domain" description="UBC core" evidence="1">
    <location>
        <begin position="56"/>
        <end position="207"/>
    </location>
</feature>
<accession>A0A518DMG6</accession>
<sequence>MIRFSCSTCGKTFVVGDDLAGRSASCKACGGPIVVPDRHALPEPEAPPIVKKKPPVRIRRLQADAEQIRQTLHNFPLIRVYKTTGDPPEMYQIIYRIRGLTRGPTGPVVREGHVVEIQLTHEYPRQSPKCRMLTPVFHPNIEPAMICVGDHWTAGERLIDLIIRIGEMIAYQAYNLRSPLDGEAAMWADQNAHRLPTDHRDLHPPDA</sequence>
<protein>
    <submittedName>
        <fullName evidence="2">Ubiquitin-conjugating enzyme</fullName>
    </submittedName>
</protein>
<reference evidence="2 3" key="1">
    <citation type="submission" date="2019-02" db="EMBL/GenBank/DDBJ databases">
        <title>Deep-cultivation of Planctomycetes and their phenomic and genomic characterization uncovers novel biology.</title>
        <authorList>
            <person name="Wiegand S."/>
            <person name="Jogler M."/>
            <person name="Boedeker C."/>
            <person name="Pinto D."/>
            <person name="Vollmers J."/>
            <person name="Rivas-Marin E."/>
            <person name="Kohn T."/>
            <person name="Peeters S.H."/>
            <person name="Heuer A."/>
            <person name="Rast P."/>
            <person name="Oberbeckmann S."/>
            <person name="Bunk B."/>
            <person name="Jeske O."/>
            <person name="Meyerdierks A."/>
            <person name="Storesund J.E."/>
            <person name="Kallscheuer N."/>
            <person name="Luecker S."/>
            <person name="Lage O.M."/>
            <person name="Pohl T."/>
            <person name="Merkel B.J."/>
            <person name="Hornburger P."/>
            <person name="Mueller R.-W."/>
            <person name="Bruemmer F."/>
            <person name="Labrenz M."/>
            <person name="Spormann A.M."/>
            <person name="Op den Camp H."/>
            <person name="Overmann J."/>
            <person name="Amann R."/>
            <person name="Jetten M.S.M."/>
            <person name="Mascher T."/>
            <person name="Medema M.H."/>
            <person name="Devos D.P."/>
            <person name="Kaster A.-K."/>
            <person name="Ovreas L."/>
            <person name="Rohde M."/>
            <person name="Galperin M.Y."/>
            <person name="Jogler C."/>
        </authorList>
    </citation>
    <scope>NUCLEOTIDE SEQUENCE [LARGE SCALE GENOMIC DNA]</scope>
    <source>
        <strain evidence="2 3">Pla85_3_4</strain>
    </source>
</reference>